<dbReference type="PANTHER" id="PTHR43155:SF2">
    <property type="entry name" value="CYCLIC DI-GMP PHOSPHODIESTERASE PA4108"/>
    <property type="match status" value="1"/>
</dbReference>
<feature type="domain" description="HD-GYP" evidence="1">
    <location>
        <begin position="125"/>
        <end position="326"/>
    </location>
</feature>
<evidence type="ECO:0000259" key="1">
    <source>
        <dbReference type="PROSITE" id="PS51832"/>
    </source>
</evidence>
<accession>H9UKD5</accession>
<organism evidence="2 3">
    <name type="scientific">Spirochaeta africana (strain ATCC 700263 / DSM 8902 / Z-7692)</name>
    <dbReference type="NCBI Taxonomy" id="889378"/>
    <lineage>
        <taxon>Bacteria</taxon>
        <taxon>Pseudomonadati</taxon>
        <taxon>Spirochaetota</taxon>
        <taxon>Spirochaetia</taxon>
        <taxon>Spirochaetales</taxon>
        <taxon>Spirochaetaceae</taxon>
        <taxon>Spirochaeta</taxon>
    </lineage>
</organism>
<evidence type="ECO:0000313" key="2">
    <source>
        <dbReference type="EMBL" id="AFG37978.1"/>
    </source>
</evidence>
<sequence>MTKILVNTLRAGKYYNQPVYLDDKYILFSPETPLNDEVLNRLKRWSIDYIYSDGEPLDDRHSGSHEEADDNGEQMITGLESEISDSSGSGDSQRFFVESLNFLERVFSIYVKQGSVSFSEVTDQVKKIIEQVNARRQYMLRITEFNADSHNYIVVHSVKATILAVAIGTTMRMPNHKLIELGTATLMHEIGMIKLPSQIYMSNKMLNQTEKKAITAHTVLGYKTLKQNSFPMSVCLGVLECRENVDGTGYPRGLTGDRISSYGKIINIASTYAALTSKRPFRGAFNGHSSIMDMLKRKGTMYDENALRVLILILSVYPLGTYVLLQNGCRGMVVETNEGNYRAPKVRILVGPNDSKQQDHMVVNTEASNYGIVRPLSNEEISKVKKIAATK</sequence>
<dbReference type="InterPro" id="IPR037522">
    <property type="entry name" value="HD_GYP_dom"/>
</dbReference>
<dbReference type="KEGG" id="sfc:Spiaf_1927"/>
<dbReference type="CDD" id="cd00077">
    <property type="entry name" value="HDc"/>
    <property type="match status" value="1"/>
</dbReference>
<dbReference type="AlphaFoldDB" id="H9UKD5"/>
<keyword evidence="3" id="KW-1185">Reference proteome</keyword>
<gene>
    <name evidence="2" type="ordered locus">Spiaf_1927</name>
</gene>
<dbReference type="STRING" id="889378.Spiaf_1927"/>
<dbReference type="OrthoDB" id="9781505at2"/>
<dbReference type="Gene3D" id="1.10.3210.10">
    <property type="entry name" value="Hypothetical protein af1432"/>
    <property type="match status" value="1"/>
</dbReference>
<dbReference type="Proteomes" id="UP000007383">
    <property type="component" value="Chromosome"/>
</dbReference>
<dbReference type="PATRIC" id="fig|889378.3.peg.1913"/>
<dbReference type="SUPFAM" id="SSF109604">
    <property type="entry name" value="HD-domain/PDEase-like"/>
    <property type="match status" value="1"/>
</dbReference>
<dbReference type="EMBL" id="CP003282">
    <property type="protein sequence ID" value="AFG37978.1"/>
    <property type="molecule type" value="Genomic_DNA"/>
</dbReference>
<protein>
    <submittedName>
        <fullName evidence="2">HD-GYP domain-containing protein</fullName>
    </submittedName>
</protein>
<dbReference type="Pfam" id="PF13487">
    <property type="entry name" value="HD_5"/>
    <property type="match status" value="1"/>
</dbReference>
<dbReference type="InterPro" id="IPR003607">
    <property type="entry name" value="HD/PDEase_dom"/>
</dbReference>
<evidence type="ECO:0000313" key="3">
    <source>
        <dbReference type="Proteomes" id="UP000007383"/>
    </source>
</evidence>
<dbReference type="HOGENOM" id="CLU_000445_92_1_12"/>
<dbReference type="eggNOG" id="COG2206">
    <property type="taxonomic scope" value="Bacteria"/>
</dbReference>
<dbReference type="PANTHER" id="PTHR43155">
    <property type="entry name" value="CYCLIC DI-GMP PHOSPHODIESTERASE PA4108-RELATED"/>
    <property type="match status" value="1"/>
</dbReference>
<reference evidence="3" key="1">
    <citation type="journal article" date="2013" name="Stand. Genomic Sci.">
        <title>Complete genome sequence of the halophilic bacterium Spirochaeta africana type strain (Z-7692(T)) from the alkaline Lake Magadi in the East African Rift.</title>
        <authorList>
            <person name="Liolos K."/>
            <person name="Abt B."/>
            <person name="Scheuner C."/>
            <person name="Teshima H."/>
            <person name="Held B."/>
            <person name="Lapidus A."/>
            <person name="Nolan M."/>
            <person name="Lucas S."/>
            <person name="Deshpande S."/>
            <person name="Cheng J.F."/>
            <person name="Tapia R."/>
            <person name="Goodwin L.A."/>
            <person name="Pitluck S."/>
            <person name="Pagani I."/>
            <person name="Ivanova N."/>
            <person name="Mavromatis K."/>
            <person name="Mikhailova N."/>
            <person name="Huntemann M."/>
            <person name="Pati A."/>
            <person name="Chen A."/>
            <person name="Palaniappan K."/>
            <person name="Land M."/>
            <person name="Rohde M."/>
            <person name="Tindall B.J."/>
            <person name="Detter J.C."/>
            <person name="Goker M."/>
            <person name="Bristow J."/>
            <person name="Eisen J.A."/>
            <person name="Markowitz V."/>
            <person name="Hugenholtz P."/>
            <person name="Woyke T."/>
            <person name="Klenk H.P."/>
            <person name="Kyrpides N.C."/>
        </authorList>
    </citation>
    <scope>NUCLEOTIDE SEQUENCE</scope>
    <source>
        <strain evidence="3">ATCC 700263 / DSM 8902 / Z-7692</strain>
    </source>
</reference>
<proteinExistence type="predicted"/>
<name>H9UKD5_SPIAZ</name>
<dbReference type="RefSeq" id="WP_014455961.1">
    <property type="nucleotide sequence ID" value="NC_017098.1"/>
</dbReference>
<dbReference type="PROSITE" id="PS51832">
    <property type="entry name" value="HD_GYP"/>
    <property type="match status" value="1"/>
</dbReference>